<evidence type="ECO:0000313" key="7">
    <source>
        <dbReference type="JaponicusDB" id="SJAG_02197"/>
    </source>
</evidence>
<evidence type="ECO:0000256" key="5">
    <source>
        <dbReference type="ARBA" id="ARBA00023242"/>
    </source>
</evidence>
<dbReference type="SMART" id="SM00185">
    <property type="entry name" value="ARM"/>
    <property type="match status" value="3"/>
</dbReference>
<dbReference type="EMBL" id="KE651166">
    <property type="protein sequence ID" value="EEB07116.1"/>
    <property type="molecule type" value="Genomic_DNA"/>
</dbReference>
<dbReference type="eggNOG" id="KOG1293">
    <property type="taxonomic scope" value="Eukaryota"/>
</dbReference>
<proteinExistence type="predicted"/>
<dbReference type="OMA" id="KYEVFIV"/>
<dbReference type="GO" id="GO:0043161">
    <property type="term" value="P:proteasome-mediated ubiquitin-dependent protein catabolic process"/>
    <property type="evidence" value="ECO:0000318"/>
    <property type="project" value="GO_Central"/>
</dbReference>
<dbReference type="HOGENOM" id="CLU_373909_0_0_1"/>
<dbReference type="InterPro" id="IPR000225">
    <property type="entry name" value="Armadillo"/>
</dbReference>
<reference evidence="6 8" key="1">
    <citation type="journal article" date="2011" name="Science">
        <title>Comparative functional genomics of the fission yeasts.</title>
        <authorList>
            <person name="Rhind N."/>
            <person name="Chen Z."/>
            <person name="Yassour M."/>
            <person name="Thompson D.A."/>
            <person name="Haas B.J."/>
            <person name="Habib N."/>
            <person name="Wapinski I."/>
            <person name="Roy S."/>
            <person name="Lin M.F."/>
            <person name="Heiman D.I."/>
            <person name="Young S.K."/>
            <person name="Furuya K."/>
            <person name="Guo Y."/>
            <person name="Pidoux A."/>
            <person name="Chen H.M."/>
            <person name="Robbertse B."/>
            <person name="Goldberg J.M."/>
            <person name="Aoki K."/>
            <person name="Bayne E.H."/>
            <person name="Berlin A.M."/>
            <person name="Desjardins C.A."/>
            <person name="Dobbs E."/>
            <person name="Dukaj L."/>
            <person name="Fan L."/>
            <person name="FitzGerald M.G."/>
            <person name="French C."/>
            <person name="Gujja S."/>
            <person name="Hansen K."/>
            <person name="Keifenheim D."/>
            <person name="Levin J.Z."/>
            <person name="Mosher R.A."/>
            <person name="Mueller C.A."/>
            <person name="Pfiffner J."/>
            <person name="Priest M."/>
            <person name="Russ C."/>
            <person name="Smialowska A."/>
            <person name="Swoboda P."/>
            <person name="Sykes S.M."/>
            <person name="Vaughn M."/>
            <person name="Vengrova S."/>
            <person name="Yoder R."/>
            <person name="Zeng Q."/>
            <person name="Allshire R."/>
            <person name="Baulcombe D."/>
            <person name="Birren B.W."/>
            <person name="Brown W."/>
            <person name="Ekwall K."/>
            <person name="Kellis M."/>
            <person name="Leatherwood J."/>
            <person name="Levin H."/>
            <person name="Margalit H."/>
            <person name="Martienssen R."/>
            <person name="Nieduszynski C.A."/>
            <person name="Spatafora J.W."/>
            <person name="Friedman N."/>
            <person name="Dalgaard J.Z."/>
            <person name="Baumann P."/>
            <person name="Niki H."/>
            <person name="Regev A."/>
            <person name="Nusbaum C."/>
        </authorList>
    </citation>
    <scope>NUCLEOTIDE SEQUENCE [LARGE SCALE GENOMIC DNA]</scope>
    <source>
        <strain evidence="8">yFS275 / FY16936</strain>
    </source>
</reference>
<gene>
    <name evidence="7" type="primary">gid5</name>
    <name evidence="6" type="ORF">SJAG_02197</name>
</gene>
<dbReference type="JaponicusDB" id="SJAG_02197">
    <property type="gene designation" value="gid5"/>
</dbReference>
<dbReference type="PANTHER" id="PTHR15651">
    <property type="entry name" value="ARMADILLO REPEAT-CONTAINING PROTEIN 8"/>
    <property type="match status" value="1"/>
</dbReference>
<evidence type="ECO:0000256" key="1">
    <source>
        <dbReference type="ARBA" id="ARBA00004123"/>
    </source>
</evidence>
<dbReference type="InterPro" id="IPR011989">
    <property type="entry name" value="ARM-like"/>
</dbReference>
<dbReference type="GO" id="GO:0005634">
    <property type="term" value="C:nucleus"/>
    <property type="evidence" value="ECO:0007669"/>
    <property type="project" value="UniProtKB-SubCell"/>
</dbReference>
<keyword evidence="3" id="KW-0963">Cytoplasm</keyword>
<protein>
    <submittedName>
        <fullName evidence="6">Vacuolar import and degradation protein Vid28</fullName>
    </submittedName>
</protein>
<dbReference type="RefSeq" id="XP_002173409.1">
    <property type="nucleotide sequence ID" value="XM_002173373.2"/>
</dbReference>
<dbReference type="AlphaFoldDB" id="B6K1T5"/>
<accession>B6K1T5</accession>
<name>B6K1T5_SCHJY</name>
<dbReference type="VEuPathDB" id="FungiDB:SJAG_02197"/>
<dbReference type="Proteomes" id="UP000001744">
    <property type="component" value="Unassembled WGS sequence"/>
</dbReference>
<dbReference type="GO" id="GO:0005737">
    <property type="term" value="C:cytoplasm"/>
    <property type="evidence" value="ECO:0007669"/>
    <property type="project" value="UniProtKB-SubCell"/>
</dbReference>
<keyword evidence="4" id="KW-0677">Repeat</keyword>
<evidence type="ECO:0000256" key="4">
    <source>
        <dbReference type="ARBA" id="ARBA00022737"/>
    </source>
</evidence>
<evidence type="ECO:0000313" key="8">
    <source>
        <dbReference type="Proteomes" id="UP000001744"/>
    </source>
</evidence>
<dbReference type="OrthoDB" id="5559898at2759"/>
<sequence length="743" mass="84720">MILEQEVLNLNNFISTQKTHPDDLFKQLVLIRNAIIGRPDRKDALKDSNLISLLMQLLEHNGNTKDEKREIFQILRSFFRLSYFDVKPQWLPIIFDASIIMLDELKTSDTEIQLSCGSVTFQLLHVILSDNKRNLEPYTNQLQQLAELVYRNFIQEMSVLRMFPSLSKTITDSAELLITCVDRSVPFSVPSKEIVSVLLQYLSPNSKEFPEVLERAFSTAKTLLVRLLQLLNVILQKMLENQTLVKSITECDVSSASKCANRLLSFIGDSDVDIRLPAATALARLYLLNYCTRSVYQARIEKTVIPTLSRLLEKRSENTFLALQVLELLLCDNEDLQKAAVGANIFERFGNSLLLRSSIFVDMRDCDLHQPLSSLRPKTSLAIRVSKTCYEILAILTSTKDEYRKLFLSSGLMKPLIEDLSSKYVNVRIASCEVLRSLSRSVFMQRVTFTEMDIVTPLLEMLHDPSITVRSTATSVVCNITLGFSPLKSKLLETNVVDFLFLNLRSEDEILRMKTVWALRHIVCDDSIEVKRSILHRLEPHLSELVTDRSIYVQEQVLQFFRNFLCQKVNSIDLLLEVIPMPALSQIITDKLSLHIPSLYAPCLFTLVHIAAGNEVHKSALISQRELIRTVKIVVDEIINQLQPDEILHDNVGYVHETAKQSKQADKTVYADVVISFLWLCINLLWVNNKDSTSESVAARANTMREAGFVETLKKLQYHSSPDVLTRVHDALTRMDEQIPPCD</sequence>
<dbReference type="PANTHER" id="PTHR15651:SF7">
    <property type="entry name" value="ARMADILLO REPEAT-CONTAINING PROTEIN 8"/>
    <property type="match status" value="1"/>
</dbReference>
<comment type="subcellular location">
    <subcellularLocation>
        <location evidence="2">Cytoplasm</location>
    </subcellularLocation>
    <subcellularLocation>
        <location evidence="1">Nucleus</location>
    </subcellularLocation>
</comment>
<dbReference type="GeneID" id="7050172"/>
<dbReference type="GO" id="GO:0034657">
    <property type="term" value="C:GID complex"/>
    <property type="evidence" value="ECO:0000318"/>
    <property type="project" value="GO_Central"/>
</dbReference>
<evidence type="ECO:0000313" key="6">
    <source>
        <dbReference type="EMBL" id="EEB07116.1"/>
    </source>
</evidence>
<dbReference type="Gene3D" id="1.25.10.10">
    <property type="entry name" value="Leucine-rich Repeat Variant"/>
    <property type="match status" value="2"/>
</dbReference>
<keyword evidence="5" id="KW-0539">Nucleus</keyword>
<dbReference type="InterPro" id="IPR016024">
    <property type="entry name" value="ARM-type_fold"/>
</dbReference>
<evidence type="ECO:0000256" key="3">
    <source>
        <dbReference type="ARBA" id="ARBA00022490"/>
    </source>
</evidence>
<organism evidence="6 8">
    <name type="scientific">Schizosaccharomyces japonicus (strain yFS275 / FY16936)</name>
    <name type="common">Fission yeast</name>
    <dbReference type="NCBI Taxonomy" id="402676"/>
    <lineage>
        <taxon>Eukaryota</taxon>
        <taxon>Fungi</taxon>
        <taxon>Dikarya</taxon>
        <taxon>Ascomycota</taxon>
        <taxon>Taphrinomycotina</taxon>
        <taxon>Schizosaccharomycetes</taxon>
        <taxon>Schizosaccharomycetales</taxon>
        <taxon>Schizosaccharomycetaceae</taxon>
        <taxon>Schizosaccharomyces</taxon>
    </lineage>
</organism>
<dbReference type="InterPro" id="IPR038739">
    <property type="entry name" value="ARMC8/Vid28"/>
</dbReference>
<dbReference type="SUPFAM" id="SSF48371">
    <property type="entry name" value="ARM repeat"/>
    <property type="match status" value="2"/>
</dbReference>
<evidence type="ECO:0000256" key="2">
    <source>
        <dbReference type="ARBA" id="ARBA00004496"/>
    </source>
</evidence>
<dbReference type="STRING" id="402676.B6K1T5"/>
<keyword evidence="8" id="KW-1185">Reference proteome</keyword>